<dbReference type="EMBL" id="JALJOR010000015">
    <property type="protein sequence ID" value="KAK9805540.1"/>
    <property type="molecule type" value="Genomic_DNA"/>
</dbReference>
<dbReference type="AlphaFoldDB" id="A0AAW1P5Y9"/>
<gene>
    <name evidence="1" type="ORF">WJX72_003989</name>
</gene>
<proteinExistence type="predicted"/>
<evidence type="ECO:0000313" key="2">
    <source>
        <dbReference type="Proteomes" id="UP001489004"/>
    </source>
</evidence>
<accession>A0AAW1P5Y9</accession>
<dbReference type="Proteomes" id="UP001489004">
    <property type="component" value="Unassembled WGS sequence"/>
</dbReference>
<protein>
    <submittedName>
        <fullName evidence="1">Uncharacterized protein</fullName>
    </submittedName>
</protein>
<comment type="caution">
    <text evidence="1">The sequence shown here is derived from an EMBL/GenBank/DDBJ whole genome shotgun (WGS) entry which is preliminary data.</text>
</comment>
<evidence type="ECO:0000313" key="1">
    <source>
        <dbReference type="EMBL" id="KAK9805540.1"/>
    </source>
</evidence>
<sequence length="163" mass="17622">MTPEHFREALVWSLELHDSLGGPKWALRLRFYLAWAWAASAALKNSDVCALTYGGIFVEQYPRIIGPDTSFPAHLLAGKGKVLKVGQLHNAAAVRPLLPAACPIGALPDLVVQTFGTPGKLTEDNLRERFTLHAPNSPCTTEMAETTVAAHIRGLLRAVGMQG</sequence>
<keyword evidence="2" id="KW-1185">Reference proteome</keyword>
<organism evidence="1 2">
    <name type="scientific">[Myrmecia] bisecta</name>
    <dbReference type="NCBI Taxonomy" id="41462"/>
    <lineage>
        <taxon>Eukaryota</taxon>
        <taxon>Viridiplantae</taxon>
        <taxon>Chlorophyta</taxon>
        <taxon>core chlorophytes</taxon>
        <taxon>Trebouxiophyceae</taxon>
        <taxon>Trebouxiales</taxon>
        <taxon>Trebouxiaceae</taxon>
        <taxon>Myrmecia</taxon>
    </lineage>
</organism>
<reference evidence="1 2" key="1">
    <citation type="journal article" date="2024" name="Nat. Commun.">
        <title>Phylogenomics reveals the evolutionary origins of lichenization in chlorophyte algae.</title>
        <authorList>
            <person name="Puginier C."/>
            <person name="Libourel C."/>
            <person name="Otte J."/>
            <person name="Skaloud P."/>
            <person name="Haon M."/>
            <person name="Grisel S."/>
            <person name="Petersen M."/>
            <person name="Berrin J.G."/>
            <person name="Delaux P.M."/>
            <person name="Dal Grande F."/>
            <person name="Keller J."/>
        </authorList>
    </citation>
    <scope>NUCLEOTIDE SEQUENCE [LARGE SCALE GENOMIC DNA]</scope>
    <source>
        <strain evidence="1 2">SAG 2043</strain>
    </source>
</reference>
<name>A0AAW1P5Y9_9CHLO</name>